<evidence type="ECO:0000256" key="5">
    <source>
        <dbReference type="ARBA" id="ARBA00022777"/>
    </source>
</evidence>
<dbReference type="InterPro" id="IPR017441">
    <property type="entry name" value="Protein_kinase_ATP_BS"/>
</dbReference>
<sequence>MSPEKGPPIRVPSARSEPRPGAGGARNTTPRVIAEYGVLDWEHNHEHAVVPAPLRGPLPLRHTRRIARSEPRKRGPLLPAAPPSSSPSSLPLHLTVPAPAPRQSHQTPPPHSFLSLAEQALVLAISSHPLPTLAAFLASRRDELLRADITSLIKALELSGHWEWALALLRWAAKEGAADASSAGLLSTFEAMQDTARDGQIMSIHISQMVRNYKVARILPRIIEFAKNDRSVVLGAEYEKHRYVLLMRIFPLLLVERSDPSKVTSKTSLSSVPSTIKSNSSRSTLTLPSMRDRNELPTPRIEGEILSSSNLKAFTFNDLKNATKNFRPDNLLGEGGFGHVYKGWIDEHTLAPSRPGSGMVVAVKKLKPEGFQGHKEWLTEVDYLGQLHHKNLVKLIGYCSDGDNRLLVYEFMPKGSLENHLFRSEVLILCHGQRLKVAIGAARGLSFLHDAENQVIYRDFKASNILLDSVSLIRNSRHPALIVDHIEQHESLENIFSPVLETTAQAYGEDDNIQPSS</sequence>
<dbReference type="PANTHER" id="PTHR45621">
    <property type="entry name" value="OS01G0588500 PROTEIN-RELATED"/>
    <property type="match status" value="1"/>
</dbReference>
<dbReference type="InterPro" id="IPR050823">
    <property type="entry name" value="Plant_Ser_Thr_Prot_Kinase"/>
</dbReference>
<protein>
    <recommendedName>
        <fullName evidence="1">non-specific serine/threonine protein kinase</fullName>
        <ecNumber evidence="1">2.7.11.1</ecNumber>
    </recommendedName>
</protein>
<feature type="non-terminal residue" evidence="10">
    <location>
        <position position="517"/>
    </location>
</feature>
<name>A0A1D6HX32_MAIZE</name>
<dbReference type="PROSITE" id="PS00108">
    <property type="entry name" value="PROTEIN_KINASE_ST"/>
    <property type="match status" value="1"/>
</dbReference>
<dbReference type="AlphaFoldDB" id="A0A1D6HX32"/>
<dbReference type="ExpressionAtlas" id="A0A1D6HX32">
    <property type="expression patterns" value="baseline"/>
</dbReference>
<evidence type="ECO:0000259" key="9">
    <source>
        <dbReference type="PROSITE" id="PS50011"/>
    </source>
</evidence>
<dbReference type="PROSITE" id="PS00107">
    <property type="entry name" value="PROTEIN_KINASE_ATP"/>
    <property type="match status" value="1"/>
</dbReference>
<evidence type="ECO:0000256" key="8">
    <source>
        <dbReference type="SAM" id="MobiDB-lite"/>
    </source>
</evidence>
<keyword evidence="3" id="KW-0808">Transferase</keyword>
<evidence type="ECO:0000256" key="4">
    <source>
        <dbReference type="ARBA" id="ARBA00022741"/>
    </source>
</evidence>
<dbReference type="InterPro" id="IPR001245">
    <property type="entry name" value="Ser-Thr/Tyr_kinase_cat_dom"/>
</dbReference>
<dbReference type="InParanoid" id="A0A1D6HX32"/>
<evidence type="ECO:0000313" key="10">
    <source>
        <dbReference type="EMBL" id="ONM52777.1"/>
    </source>
</evidence>
<evidence type="ECO:0000256" key="3">
    <source>
        <dbReference type="ARBA" id="ARBA00022679"/>
    </source>
</evidence>
<evidence type="ECO:0000256" key="2">
    <source>
        <dbReference type="ARBA" id="ARBA00022527"/>
    </source>
</evidence>
<feature type="compositionally biased region" description="Pro residues" evidence="8">
    <location>
        <begin position="1"/>
        <end position="10"/>
    </location>
</feature>
<keyword evidence="5 10" id="KW-0418">Kinase</keyword>
<dbReference type="SUPFAM" id="SSF56112">
    <property type="entry name" value="Protein kinase-like (PK-like)"/>
    <property type="match status" value="1"/>
</dbReference>
<dbReference type="EC" id="2.7.11.1" evidence="1"/>
<feature type="binding site" evidence="7">
    <location>
        <position position="365"/>
    </location>
    <ligand>
        <name>ATP</name>
        <dbReference type="ChEBI" id="CHEBI:30616"/>
    </ligand>
</feature>
<organism evidence="10">
    <name type="scientific">Zea mays</name>
    <name type="common">Maize</name>
    <dbReference type="NCBI Taxonomy" id="4577"/>
    <lineage>
        <taxon>Eukaryota</taxon>
        <taxon>Viridiplantae</taxon>
        <taxon>Streptophyta</taxon>
        <taxon>Embryophyta</taxon>
        <taxon>Tracheophyta</taxon>
        <taxon>Spermatophyta</taxon>
        <taxon>Magnoliopsida</taxon>
        <taxon>Liliopsida</taxon>
        <taxon>Poales</taxon>
        <taxon>Poaceae</taxon>
        <taxon>PACMAD clade</taxon>
        <taxon>Panicoideae</taxon>
        <taxon>Andropogonodae</taxon>
        <taxon>Andropogoneae</taxon>
        <taxon>Tripsacinae</taxon>
        <taxon>Zea</taxon>
    </lineage>
</organism>
<dbReference type="Gene3D" id="3.30.200.20">
    <property type="entry name" value="Phosphorylase Kinase, domain 1"/>
    <property type="match status" value="1"/>
</dbReference>
<accession>A0A1D6HX32</accession>
<feature type="compositionally biased region" description="Low complexity" evidence="8">
    <location>
        <begin position="263"/>
        <end position="274"/>
    </location>
</feature>
<dbReference type="InterPro" id="IPR008271">
    <property type="entry name" value="Ser/Thr_kinase_AS"/>
</dbReference>
<feature type="domain" description="Protein kinase" evidence="9">
    <location>
        <begin position="326"/>
        <end position="517"/>
    </location>
</feature>
<proteinExistence type="predicted"/>
<dbReference type="GO" id="GO:0004674">
    <property type="term" value="F:protein serine/threonine kinase activity"/>
    <property type="evidence" value="ECO:0007669"/>
    <property type="project" value="UniProtKB-KW"/>
</dbReference>
<evidence type="ECO:0000256" key="6">
    <source>
        <dbReference type="ARBA" id="ARBA00022840"/>
    </source>
</evidence>
<dbReference type="PROSITE" id="PS50011">
    <property type="entry name" value="PROTEIN_KINASE_DOM"/>
    <property type="match status" value="1"/>
</dbReference>
<dbReference type="FunFam" id="3.30.200.20:FF:000228">
    <property type="entry name" value="Serine/threonine-protein kinase BIK1"/>
    <property type="match status" value="1"/>
</dbReference>
<dbReference type="InterPro" id="IPR000719">
    <property type="entry name" value="Prot_kinase_dom"/>
</dbReference>
<dbReference type="GO" id="GO:0005524">
    <property type="term" value="F:ATP binding"/>
    <property type="evidence" value="ECO:0007669"/>
    <property type="project" value="UniProtKB-UniRule"/>
</dbReference>
<feature type="region of interest" description="Disordered" evidence="8">
    <location>
        <begin position="263"/>
        <end position="296"/>
    </location>
</feature>
<dbReference type="InterPro" id="IPR011009">
    <property type="entry name" value="Kinase-like_dom_sf"/>
</dbReference>
<evidence type="ECO:0000256" key="7">
    <source>
        <dbReference type="PROSITE-ProRule" id="PRU10141"/>
    </source>
</evidence>
<dbReference type="Gene3D" id="1.10.510.10">
    <property type="entry name" value="Transferase(Phosphotransferase) domain 1"/>
    <property type="match status" value="1"/>
</dbReference>
<dbReference type="EMBL" id="CM007650">
    <property type="protein sequence ID" value="ONM52777.1"/>
    <property type="molecule type" value="Genomic_DNA"/>
</dbReference>
<evidence type="ECO:0000256" key="1">
    <source>
        <dbReference type="ARBA" id="ARBA00012513"/>
    </source>
</evidence>
<feature type="region of interest" description="Disordered" evidence="8">
    <location>
        <begin position="66"/>
        <end position="111"/>
    </location>
</feature>
<keyword evidence="4 7" id="KW-0547">Nucleotide-binding</keyword>
<dbReference type="PaxDb" id="4577-GRMZM2G461141_P01"/>
<feature type="compositionally biased region" description="Polar residues" evidence="8">
    <location>
        <begin position="275"/>
        <end position="287"/>
    </location>
</feature>
<dbReference type="Pfam" id="PF07714">
    <property type="entry name" value="PK_Tyr_Ser-Thr"/>
    <property type="match status" value="1"/>
</dbReference>
<dbReference type="SMR" id="A0A1D6HX32"/>
<reference evidence="10" key="1">
    <citation type="submission" date="2015-12" db="EMBL/GenBank/DDBJ databases">
        <title>Update maize B73 reference genome by single molecule sequencing technologies.</title>
        <authorList>
            <consortium name="Maize Genome Sequencing Project"/>
            <person name="Ware D."/>
        </authorList>
    </citation>
    <scope>NUCLEOTIDE SEQUENCE [LARGE SCALE GENOMIC DNA]</scope>
    <source>
        <tissue evidence="10">Seedling</tissue>
    </source>
</reference>
<keyword evidence="2" id="KW-0723">Serine/threonine-protein kinase</keyword>
<keyword evidence="6 7" id="KW-0067">ATP-binding</keyword>
<gene>
    <name evidence="10" type="ORF">ZEAMMB73_Zm00001d019353</name>
</gene>
<feature type="region of interest" description="Disordered" evidence="8">
    <location>
        <begin position="1"/>
        <end position="29"/>
    </location>
</feature>